<dbReference type="Gene3D" id="3.40.710.10">
    <property type="entry name" value="DD-peptidase/beta-lactamase superfamily"/>
    <property type="match status" value="1"/>
</dbReference>
<evidence type="ECO:0000259" key="16">
    <source>
        <dbReference type="Pfam" id="PF00905"/>
    </source>
</evidence>
<evidence type="ECO:0000256" key="12">
    <source>
        <dbReference type="ARBA" id="ARBA00023316"/>
    </source>
</evidence>
<dbReference type="Pfam" id="PF00912">
    <property type="entry name" value="Transgly"/>
    <property type="match status" value="1"/>
</dbReference>
<keyword evidence="9" id="KW-0133">Cell shape</keyword>
<dbReference type="PANTHER" id="PTHR32282:SF33">
    <property type="entry name" value="PEPTIDOGLYCAN GLYCOSYLTRANSFERASE"/>
    <property type="match status" value="1"/>
</dbReference>
<keyword evidence="15" id="KW-0472">Membrane</keyword>
<keyword evidence="15" id="KW-1133">Transmembrane helix</keyword>
<proteinExistence type="inferred from homology"/>
<dbReference type="GO" id="GO:0030288">
    <property type="term" value="C:outer membrane-bounded periplasmic space"/>
    <property type="evidence" value="ECO:0007669"/>
    <property type="project" value="TreeGrafter"/>
</dbReference>
<keyword evidence="4" id="KW-0121">Carboxypeptidase</keyword>
<evidence type="ECO:0000256" key="11">
    <source>
        <dbReference type="ARBA" id="ARBA00023268"/>
    </source>
</evidence>
<evidence type="ECO:0000256" key="8">
    <source>
        <dbReference type="ARBA" id="ARBA00022801"/>
    </source>
</evidence>
<dbReference type="HOGENOM" id="CLU_006354_2_4_5"/>
<dbReference type="GO" id="GO:0006508">
    <property type="term" value="P:proteolysis"/>
    <property type="evidence" value="ECO:0007669"/>
    <property type="project" value="UniProtKB-KW"/>
</dbReference>
<keyword evidence="6" id="KW-0328">Glycosyltransferase</keyword>
<dbReference type="Gene3D" id="1.10.3810.10">
    <property type="entry name" value="Biosynthetic peptidoglycan transglycosylase-like"/>
    <property type="match status" value="1"/>
</dbReference>
<evidence type="ECO:0000256" key="3">
    <source>
        <dbReference type="ARBA" id="ARBA00007739"/>
    </source>
</evidence>
<evidence type="ECO:0000256" key="14">
    <source>
        <dbReference type="ARBA" id="ARBA00049902"/>
    </source>
</evidence>
<comment type="catalytic activity">
    <reaction evidence="14">
        <text>[GlcNAc-(1-&gt;4)-Mur2Ac(oyl-L-Ala-gamma-D-Glu-L-Lys-D-Ala-D-Ala)](n)-di-trans,octa-cis-undecaprenyl diphosphate + beta-D-GlcNAc-(1-&gt;4)-Mur2Ac(oyl-L-Ala-gamma-D-Glu-L-Lys-D-Ala-D-Ala)-di-trans,octa-cis-undecaprenyl diphosphate = [GlcNAc-(1-&gt;4)-Mur2Ac(oyl-L-Ala-gamma-D-Glu-L-Lys-D-Ala-D-Ala)](n+1)-di-trans,octa-cis-undecaprenyl diphosphate + di-trans,octa-cis-undecaprenyl diphosphate + H(+)</text>
        <dbReference type="Rhea" id="RHEA:23708"/>
        <dbReference type="Rhea" id="RHEA-COMP:9602"/>
        <dbReference type="Rhea" id="RHEA-COMP:9603"/>
        <dbReference type="ChEBI" id="CHEBI:15378"/>
        <dbReference type="ChEBI" id="CHEBI:58405"/>
        <dbReference type="ChEBI" id="CHEBI:60033"/>
        <dbReference type="ChEBI" id="CHEBI:78435"/>
        <dbReference type="EC" id="2.4.99.28"/>
    </reaction>
</comment>
<evidence type="ECO:0000256" key="2">
    <source>
        <dbReference type="ARBA" id="ARBA00007090"/>
    </source>
</evidence>
<dbReference type="GO" id="GO:0008658">
    <property type="term" value="F:penicillin binding"/>
    <property type="evidence" value="ECO:0007669"/>
    <property type="project" value="InterPro"/>
</dbReference>
<dbReference type="InterPro" id="IPR012338">
    <property type="entry name" value="Beta-lactam/transpept-like"/>
</dbReference>
<accession>Q0C447</accession>
<evidence type="ECO:0000256" key="15">
    <source>
        <dbReference type="SAM" id="Phobius"/>
    </source>
</evidence>
<dbReference type="GO" id="GO:0009252">
    <property type="term" value="P:peptidoglycan biosynthetic process"/>
    <property type="evidence" value="ECO:0007669"/>
    <property type="project" value="UniProtKB-UniPathway"/>
</dbReference>
<dbReference type="GO" id="GO:0008360">
    <property type="term" value="P:regulation of cell shape"/>
    <property type="evidence" value="ECO:0007669"/>
    <property type="project" value="UniProtKB-KW"/>
</dbReference>
<dbReference type="Pfam" id="PF00905">
    <property type="entry name" value="Transpeptidase"/>
    <property type="match status" value="1"/>
</dbReference>
<evidence type="ECO:0000256" key="9">
    <source>
        <dbReference type="ARBA" id="ARBA00022960"/>
    </source>
</evidence>
<evidence type="ECO:0000256" key="7">
    <source>
        <dbReference type="ARBA" id="ARBA00022679"/>
    </source>
</evidence>
<evidence type="ECO:0000256" key="5">
    <source>
        <dbReference type="ARBA" id="ARBA00022670"/>
    </source>
</evidence>
<keyword evidence="10" id="KW-0573">Peptidoglycan synthesis</keyword>
<gene>
    <name evidence="18" type="ordered locus">HNE_0768</name>
</gene>
<feature type="domain" description="Penicillin-binding protein transpeptidase" evidence="16">
    <location>
        <begin position="374"/>
        <end position="638"/>
    </location>
</feature>
<dbReference type="GO" id="GO:0071555">
    <property type="term" value="P:cell wall organization"/>
    <property type="evidence" value="ECO:0007669"/>
    <property type="project" value="UniProtKB-KW"/>
</dbReference>
<keyword evidence="8" id="KW-0378">Hydrolase</keyword>
<keyword evidence="12" id="KW-0961">Cell wall biogenesis/degradation</keyword>
<dbReference type="GO" id="GO:0009002">
    <property type="term" value="F:serine-type D-Ala-D-Ala carboxypeptidase activity"/>
    <property type="evidence" value="ECO:0007669"/>
    <property type="project" value="UniProtKB-EC"/>
</dbReference>
<evidence type="ECO:0000259" key="17">
    <source>
        <dbReference type="Pfam" id="PF00912"/>
    </source>
</evidence>
<dbReference type="InterPro" id="IPR036950">
    <property type="entry name" value="PBP_transglycosylase"/>
</dbReference>
<dbReference type="PANTHER" id="PTHR32282">
    <property type="entry name" value="BINDING PROTEIN TRANSPEPTIDASE, PUTATIVE-RELATED"/>
    <property type="match status" value="1"/>
</dbReference>
<dbReference type="InterPro" id="IPR023346">
    <property type="entry name" value="Lysozyme-like_dom_sf"/>
</dbReference>
<dbReference type="InterPro" id="IPR050396">
    <property type="entry name" value="Glycosyltr_51/Transpeptidase"/>
</dbReference>
<evidence type="ECO:0000256" key="10">
    <source>
        <dbReference type="ARBA" id="ARBA00022984"/>
    </source>
</evidence>
<keyword evidence="19" id="KW-1185">Reference proteome</keyword>
<dbReference type="GO" id="GO:0008955">
    <property type="term" value="F:peptidoglycan glycosyltransferase activity"/>
    <property type="evidence" value="ECO:0007669"/>
    <property type="project" value="UniProtKB-EC"/>
</dbReference>
<sequence>MPSPCRNLLSVRLRVSGSFKRSGRAVHIMTDRHPPPRMPRVIRVPAQALAARRLSPLRVALIVIGFLVLCGGGWALWKWQSLHSGMPKLPEVADLWQAQREPAIEFIDNEGNTLAVRGPRYGRAIAIADLPRHVPQAFIAAEDKRFYEHDGADEAAIARAAISNAAAGETVSGASTITQQLVKNLVLSSRQTMQRKAQEITLARQLEKKLTKDEILSLYLNRIYFGAGLYGIDAASRHYFGKPPAELKIHEAALLAALPKAPSKLNLRENLEGAKARQLYVLKEMESERFISKQEAAAAREAEINIIAPPKYDPQLGYVLDAAAERLTTMLPRVPGDAVVQLTINPKIQQKTQTLLTERLARDGKALAASQVSAMIVDRNGRVVALTGGVDYAASPYNRATQSKRQPGSSFKPFVFALALEDGYSPYDVFNDRPITIGKWQPVNYSGEYHGPMTLSEALTRSTNTVAAELGNETNPERVAALAKRFGIESELKPFPSIALGSQEVSLWELVRAFGVFQSGGYRLEPYLIERVTDSRGAVYYEHPASERERVYPEDLTAEMNAMMMRVVSATFGTGGRARIPGWTVAGKTGTSQESRDAWFVGFTAAYLGGVWVGNDDDTPMKRVTGGTLPAELWSDIMEIAHEGQKPEALFGASRAVILDPAAEQRITFYRGMAQAFAAASGSSQTASRGGPVQQAE</sequence>
<dbReference type="EMBL" id="CP000158">
    <property type="protein sequence ID" value="ABI76894.1"/>
    <property type="molecule type" value="Genomic_DNA"/>
</dbReference>
<evidence type="ECO:0000256" key="1">
    <source>
        <dbReference type="ARBA" id="ARBA00004752"/>
    </source>
</evidence>
<organism evidence="18 19">
    <name type="scientific">Hyphomonas neptunium (strain ATCC 15444)</name>
    <dbReference type="NCBI Taxonomy" id="228405"/>
    <lineage>
        <taxon>Bacteria</taxon>
        <taxon>Pseudomonadati</taxon>
        <taxon>Pseudomonadota</taxon>
        <taxon>Alphaproteobacteria</taxon>
        <taxon>Hyphomonadales</taxon>
        <taxon>Hyphomonadaceae</taxon>
        <taxon>Hyphomonas</taxon>
    </lineage>
</organism>
<keyword evidence="11" id="KW-0511">Multifunctional enzyme</keyword>
<dbReference type="NCBIfam" id="TIGR02074">
    <property type="entry name" value="PBP_1a_fam"/>
    <property type="match status" value="1"/>
</dbReference>
<evidence type="ECO:0000256" key="6">
    <source>
        <dbReference type="ARBA" id="ARBA00022676"/>
    </source>
</evidence>
<dbReference type="FunFam" id="1.10.3810.10:FF:000001">
    <property type="entry name" value="Penicillin-binding protein 1A"/>
    <property type="match status" value="1"/>
</dbReference>
<dbReference type="SUPFAM" id="SSF56601">
    <property type="entry name" value="beta-lactamase/transpeptidase-like"/>
    <property type="match status" value="1"/>
</dbReference>
<comment type="similarity">
    <text evidence="3">In the N-terminal section; belongs to the glycosyltransferase 51 family.</text>
</comment>
<dbReference type="KEGG" id="hne:HNE_0768"/>
<evidence type="ECO:0000256" key="4">
    <source>
        <dbReference type="ARBA" id="ARBA00022645"/>
    </source>
</evidence>
<evidence type="ECO:0000256" key="13">
    <source>
        <dbReference type="ARBA" id="ARBA00034000"/>
    </source>
</evidence>
<evidence type="ECO:0000313" key="18">
    <source>
        <dbReference type="EMBL" id="ABI76894.1"/>
    </source>
</evidence>
<protein>
    <submittedName>
        <fullName evidence="18">Penicillin-binding protein, 1A family</fullName>
    </submittedName>
</protein>
<keyword evidence="7" id="KW-0808">Transferase</keyword>
<comment type="catalytic activity">
    <reaction evidence="13">
        <text>Preferential cleavage: (Ac)2-L-Lys-D-Ala-|-D-Ala. Also transpeptidation of peptidyl-alanyl moieties that are N-acyl substituents of D-alanine.</text>
        <dbReference type="EC" id="3.4.16.4"/>
    </reaction>
</comment>
<reference evidence="18 19" key="1">
    <citation type="journal article" date="2006" name="J. Bacteriol.">
        <title>Comparative genomic evidence for a close relationship between the dimorphic prosthecate bacteria Hyphomonas neptunium and Caulobacter crescentus.</title>
        <authorList>
            <person name="Badger J.H."/>
            <person name="Hoover T.R."/>
            <person name="Brun Y.V."/>
            <person name="Weiner R.M."/>
            <person name="Laub M.T."/>
            <person name="Alexandre G."/>
            <person name="Mrazek J."/>
            <person name="Ren Q."/>
            <person name="Paulsen I.T."/>
            <person name="Nelson K.E."/>
            <person name="Khouri H.M."/>
            <person name="Radune D."/>
            <person name="Sosa J."/>
            <person name="Dodson R.J."/>
            <person name="Sullivan S.A."/>
            <person name="Rosovitz M.J."/>
            <person name="Madupu R."/>
            <person name="Brinkac L.M."/>
            <person name="Durkin A.S."/>
            <person name="Daugherty S.C."/>
            <person name="Kothari S.P."/>
            <person name="Giglio M.G."/>
            <person name="Zhou L."/>
            <person name="Haft D.H."/>
            <person name="Selengut J.D."/>
            <person name="Davidsen T.M."/>
            <person name="Yang Q."/>
            <person name="Zafar N."/>
            <person name="Ward N.L."/>
        </authorList>
    </citation>
    <scope>NUCLEOTIDE SEQUENCE [LARGE SCALE GENOMIC DNA]</scope>
    <source>
        <strain evidence="18 19">ATCC 15444</strain>
    </source>
</reference>
<dbReference type="InterPro" id="IPR001264">
    <property type="entry name" value="Glyco_trans_51"/>
</dbReference>
<dbReference type="CAZy" id="GT51">
    <property type="family name" value="Glycosyltransferase Family 51"/>
</dbReference>
<dbReference type="InterPro" id="IPR001460">
    <property type="entry name" value="PCN-bd_Tpept"/>
</dbReference>
<feature type="domain" description="Glycosyl transferase family 51" evidence="17">
    <location>
        <begin position="119"/>
        <end position="285"/>
    </location>
</feature>
<dbReference type="Proteomes" id="UP000001959">
    <property type="component" value="Chromosome"/>
</dbReference>
<name>Q0C447_HYPNA</name>
<feature type="transmembrane region" description="Helical" evidence="15">
    <location>
        <begin position="59"/>
        <end position="77"/>
    </location>
</feature>
<keyword evidence="15" id="KW-0812">Transmembrane</keyword>
<keyword evidence="5" id="KW-0645">Protease</keyword>
<comment type="pathway">
    <text evidence="1">Cell wall biogenesis; peptidoglycan biosynthesis.</text>
</comment>
<dbReference type="STRING" id="228405.HNE_0768"/>
<dbReference type="AlphaFoldDB" id="Q0C447"/>
<dbReference type="eggNOG" id="COG0744">
    <property type="taxonomic scope" value="Bacteria"/>
</dbReference>
<dbReference type="SUPFAM" id="SSF53955">
    <property type="entry name" value="Lysozyme-like"/>
    <property type="match status" value="1"/>
</dbReference>
<evidence type="ECO:0000313" key="19">
    <source>
        <dbReference type="Proteomes" id="UP000001959"/>
    </source>
</evidence>
<dbReference type="UniPathway" id="UPA00219"/>
<comment type="similarity">
    <text evidence="2">In the C-terminal section; belongs to the transpeptidase family.</text>
</comment>